<evidence type="ECO:0000313" key="8">
    <source>
        <dbReference type="Proteomes" id="UP000237347"/>
    </source>
</evidence>
<keyword evidence="4" id="KW-0804">Transcription</keyword>
<reference evidence="7 8" key="1">
    <citation type="journal article" date="2018" name="Sci. Data">
        <title>The draft genome sequence of cork oak.</title>
        <authorList>
            <person name="Ramos A.M."/>
            <person name="Usie A."/>
            <person name="Barbosa P."/>
            <person name="Barros P.M."/>
            <person name="Capote T."/>
            <person name="Chaves I."/>
            <person name="Simoes F."/>
            <person name="Abreu I."/>
            <person name="Carrasquinho I."/>
            <person name="Faro C."/>
            <person name="Guimaraes J.B."/>
            <person name="Mendonca D."/>
            <person name="Nobrega F."/>
            <person name="Rodrigues L."/>
            <person name="Saibo N.J.M."/>
            <person name="Varela M.C."/>
            <person name="Egas C."/>
            <person name="Matos J."/>
            <person name="Miguel C.M."/>
            <person name="Oliveira M.M."/>
            <person name="Ricardo C.P."/>
            <person name="Goncalves S."/>
        </authorList>
    </citation>
    <scope>NUCLEOTIDE SEQUENCE [LARGE SCALE GENOMIC DNA]</scope>
    <source>
        <strain evidence="8">cv. HL8</strain>
    </source>
</reference>
<evidence type="ECO:0000256" key="3">
    <source>
        <dbReference type="ARBA" id="ARBA00023125"/>
    </source>
</evidence>
<dbReference type="Proteomes" id="UP000237347">
    <property type="component" value="Unassembled WGS sequence"/>
</dbReference>
<keyword evidence="2" id="KW-0805">Transcription regulation</keyword>
<gene>
    <name evidence="7" type="ORF">CFP56_019397</name>
</gene>
<dbReference type="GO" id="GO:0003677">
    <property type="term" value="F:DNA binding"/>
    <property type="evidence" value="ECO:0007669"/>
    <property type="project" value="UniProtKB-KW"/>
</dbReference>
<evidence type="ECO:0000256" key="2">
    <source>
        <dbReference type="ARBA" id="ARBA00023015"/>
    </source>
</evidence>
<evidence type="ECO:0000313" key="7">
    <source>
        <dbReference type="EMBL" id="KAK7838621.1"/>
    </source>
</evidence>
<dbReference type="InterPro" id="IPR050655">
    <property type="entry name" value="Plant_B3_domain"/>
</dbReference>
<evidence type="ECO:0000256" key="4">
    <source>
        <dbReference type="ARBA" id="ARBA00023163"/>
    </source>
</evidence>
<dbReference type="InterPro" id="IPR015300">
    <property type="entry name" value="DNA-bd_pseudobarrel_sf"/>
</dbReference>
<sequence length="97" mass="11029">MAFLTIPNGTKWKVKLTKRDGEVCFQNGWCEFASCHALTLGNLLVFRYEGNSEFFVFIFDATATKIDYPVAEVQVSRMEDNESDDNSLEIMDGFMPS</sequence>
<dbReference type="GO" id="GO:0005634">
    <property type="term" value="C:nucleus"/>
    <property type="evidence" value="ECO:0007669"/>
    <property type="project" value="UniProtKB-SubCell"/>
</dbReference>
<proteinExistence type="predicted"/>
<keyword evidence="8" id="KW-1185">Reference proteome</keyword>
<organism evidence="7 8">
    <name type="scientific">Quercus suber</name>
    <name type="common">Cork oak</name>
    <dbReference type="NCBI Taxonomy" id="58331"/>
    <lineage>
        <taxon>Eukaryota</taxon>
        <taxon>Viridiplantae</taxon>
        <taxon>Streptophyta</taxon>
        <taxon>Embryophyta</taxon>
        <taxon>Tracheophyta</taxon>
        <taxon>Spermatophyta</taxon>
        <taxon>Magnoliopsida</taxon>
        <taxon>eudicotyledons</taxon>
        <taxon>Gunneridae</taxon>
        <taxon>Pentapetalae</taxon>
        <taxon>rosids</taxon>
        <taxon>fabids</taxon>
        <taxon>Fagales</taxon>
        <taxon>Fagaceae</taxon>
        <taxon>Quercus</taxon>
    </lineage>
</organism>
<dbReference type="PANTHER" id="PTHR31920:SF37">
    <property type="entry name" value="B3 DOMAIN-CONTAINING TRANSCRIPTION FACTOR VRN1"/>
    <property type="match status" value="1"/>
</dbReference>
<evidence type="ECO:0000256" key="1">
    <source>
        <dbReference type="ARBA" id="ARBA00004123"/>
    </source>
</evidence>
<protein>
    <submittedName>
        <fullName evidence="7">B3 domain-containing protein</fullName>
    </submittedName>
</protein>
<evidence type="ECO:0000259" key="6">
    <source>
        <dbReference type="PROSITE" id="PS50863"/>
    </source>
</evidence>
<comment type="caution">
    <text evidence="7">The sequence shown here is derived from an EMBL/GenBank/DDBJ whole genome shotgun (WGS) entry which is preliminary data.</text>
</comment>
<feature type="domain" description="TF-B3" evidence="6">
    <location>
        <begin position="1"/>
        <end position="62"/>
    </location>
</feature>
<dbReference type="SUPFAM" id="SSF101936">
    <property type="entry name" value="DNA-binding pseudobarrel domain"/>
    <property type="match status" value="1"/>
</dbReference>
<comment type="subcellular location">
    <subcellularLocation>
        <location evidence="1">Nucleus</location>
    </subcellularLocation>
</comment>
<dbReference type="EMBL" id="PKMF04000302">
    <property type="protein sequence ID" value="KAK7838621.1"/>
    <property type="molecule type" value="Genomic_DNA"/>
</dbReference>
<dbReference type="Pfam" id="PF02362">
    <property type="entry name" value="B3"/>
    <property type="match status" value="1"/>
</dbReference>
<dbReference type="PROSITE" id="PS50863">
    <property type="entry name" value="B3"/>
    <property type="match status" value="1"/>
</dbReference>
<dbReference type="AlphaFoldDB" id="A0AAW0KJ42"/>
<dbReference type="PANTHER" id="PTHR31920">
    <property type="entry name" value="B3 DOMAIN-CONTAINING"/>
    <property type="match status" value="1"/>
</dbReference>
<accession>A0AAW0KJ42</accession>
<name>A0AAW0KJ42_QUESU</name>
<dbReference type="Gene3D" id="2.40.330.10">
    <property type="entry name" value="DNA-binding pseudobarrel domain"/>
    <property type="match status" value="1"/>
</dbReference>
<evidence type="ECO:0000256" key="5">
    <source>
        <dbReference type="ARBA" id="ARBA00023242"/>
    </source>
</evidence>
<keyword evidence="5" id="KW-0539">Nucleus</keyword>
<keyword evidence="3" id="KW-0238">DNA-binding</keyword>
<dbReference type="InterPro" id="IPR003340">
    <property type="entry name" value="B3_DNA-bd"/>
</dbReference>
<dbReference type="CDD" id="cd10017">
    <property type="entry name" value="B3_DNA"/>
    <property type="match status" value="1"/>
</dbReference>